<dbReference type="PROSITE" id="PS50927">
    <property type="entry name" value="BULB_LECTIN"/>
    <property type="match status" value="1"/>
</dbReference>
<dbReference type="Gene3D" id="2.90.10.10">
    <property type="entry name" value="Bulb-type lectin domain"/>
    <property type="match status" value="1"/>
</dbReference>
<reference evidence="2" key="2">
    <citation type="submission" date="2023-06" db="EMBL/GenBank/DDBJ databases">
        <authorList>
            <person name="Ma L."/>
            <person name="Liu K.-W."/>
            <person name="Li Z."/>
            <person name="Hsiao Y.-Y."/>
            <person name="Qi Y."/>
            <person name="Fu T."/>
            <person name="Tang G."/>
            <person name="Zhang D."/>
            <person name="Sun W.-H."/>
            <person name="Liu D.-K."/>
            <person name="Li Y."/>
            <person name="Chen G.-Z."/>
            <person name="Liu X.-D."/>
            <person name="Liao X.-Y."/>
            <person name="Jiang Y.-T."/>
            <person name="Yu X."/>
            <person name="Hao Y."/>
            <person name="Huang J."/>
            <person name="Zhao X.-W."/>
            <person name="Ke S."/>
            <person name="Chen Y.-Y."/>
            <person name="Wu W.-L."/>
            <person name="Hsu J.-L."/>
            <person name="Lin Y.-F."/>
            <person name="Huang M.-D."/>
            <person name="Li C.-Y."/>
            <person name="Huang L."/>
            <person name="Wang Z.-W."/>
            <person name="Zhao X."/>
            <person name="Zhong W.-Y."/>
            <person name="Peng D.-H."/>
            <person name="Ahmad S."/>
            <person name="Lan S."/>
            <person name="Zhang J.-S."/>
            <person name="Tsai W.-C."/>
            <person name="Van De Peer Y."/>
            <person name="Liu Z.-J."/>
        </authorList>
    </citation>
    <scope>NUCLEOTIDE SEQUENCE</scope>
    <source>
        <strain evidence="2">CP</strain>
        <tissue evidence="2">Leaves</tissue>
    </source>
</reference>
<dbReference type="InterPro" id="IPR001480">
    <property type="entry name" value="Bulb-type_lectin_dom"/>
</dbReference>
<gene>
    <name evidence="2" type="primary">SD11</name>
    <name evidence="2" type="ORF">QJS10_CPB20g01707</name>
</gene>
<feature type="domain" description="Bulb-type lectin" evidence="1">
    <location>
        <begin position="1"/>
        <end position="108"/>
    </location>
</feature>
<dbReference type="SMART" id="SM00108">
    <property type="entry name" value="B_lectin"/>
    <property type="match status" value="1"/>
</dbReference>
<proteinExistence type="predicted"/>
<dbReference type="SUPFAM" id="SSF51110">
    <property type="entry name" value="alpha-D-mannose-specific plant lectins"/>
    <property type="match status" value="1"/>
</dbReference>
<keyword evidence="2" id="KW-0808">Transferase</keyword>
<dbReference type="GO" id="GO:0051707">
    <property type="term" value="P:response to other organism"/>
    <property type="evidence" value="ECO:0007669"/>
    <property type="project" value="UniProtKB-ARBA"/>
</dbReference>
<keyword evidence="3" id="KW-1185">Reference proteome</keyword>
<accession>A0AAV9CCW3</accession>
<keyword evidence="2" id="KW-0418">Kinase</keyword>
<evidence type="ECO:0000259" key="1">
    <source>
        <dbReference type="PROSITE" id="PS50927"/>
    </source>
</evidence>
<name>A0AAV9CCW3_ACOCL</name>
<dbReference type="Proteomes" id="UP001180020">
    <property type="component" value="Unassembled WGS sequence"/>
</dbReference>
<dbReference type="EMBL" id="JAUJYO010000020">
    <property type="protein sequence ID" value="KAK1286557.1"/>
    <property type="molecule type" value="Genomic_DNA"/>
</dbReference>
<dbReference type="PANTHER" id="PTHR32444:SF247">
    <property type="entry name" value="OS01G0958200 PROTEIN"/>
    <property type="match status" value="1"/>
</dbReference>
<dbReference type="InterPro" id="IPR036426">
    <property type="entry name" value="Bulb-type_lectin_dom_sf"/>
</dbReference>
<sequence length="108" mass="12052">MSPMHPIREGDFIVSNDGTFKPGFFSLPNNANHYVVIWYANISVPTYIWIANGDDPIKDSSRFLKIGNSGNLTLFDGDGKIVWSVGRSKLLSRSFGVSDPTSKMKRRV</sequence>
<dbReference type="PANTHER" id="PTHR32444">
    <property type="entry name" value="BULB-TYPE LECTIN DOMAIN-CONTAINING PROTEIN"/>
    <property type="match status" value="1"/>
</dbReference>
<organism evidence="2 3">
    <name type="scientific">Acorus calamus</name>
    <name type="common">Sweet flag</name>
    <dbReference type="NCBI Taxonomy" id="4465"/>
    <lineage>
        <taxon>Eukaryota</taxon>
        <taxon>Viridiplantae</taxon>
        <taxon>Streptophyta</taxon>
        <taxon>Embryophyta</taxon>
        <taxon>Tracheophyta</taxon>
        <taxon>Spermatophyta</taxon>
        <taxon>Magnoliopsida</taxon>
        <taxon>Liliopsida</taxon>
        <taxon>Acoraceae</taxon>
        <taxon>Acorus</taxon>
    </lineage>
</organism>
<reference evidence="2" key="1">
    <citation type="journal article" date="2023" name="Nat. Commun.">
        <title>Diploid and tetraploid genomes of Acorus and the evolution of monocots.</title>
        <authorList>
            <person name="Ma L."/>
            <person name="Liu K.W."/>
            <person name="Li Z."/>
            <person name="Hsiao Y.Y."/>
            <person name="Qi Y."/>
            <person name="Fu T."/>
            <person name="Tang G.D."/>
            <person name="Zhang D."/>
            <person name="Sun W.H."/>
            <person name="Liu D.K."/>
            <person name="Li Y."/>
            <person name="Chen G.Z."/>
            <person name="Liu X.D."/>
            <person name="Liao X.Y."/>
            <person name="Jiang Y.T."/>
            <person name="Yu X."/>
            <person name="Hao Y."/>
            <person name="Huang J."/>
            <person name="Zhao X.W."/>
            <person name="Ke S."/>
            <person name="Chen Y.Y."/>
            <person name="Wu W.L."/>
            <person name="Hsu J.L."/>
            <person name="Lin Y.F."/>
            <person name="Huang M.D."/>
            <person name="Li C.Y."/>
            <person name="Huang L."/>
            <person name="Wang Z.W."/>
            <person name="Zhao X."/>
            <person name="Zhong W.Y."/>
            <person name="Peng D.H."/>
            <person name="Ahmad S."/>
            <person name="Lan S."/>
            <person name="Zhang J.S."/>
            <person name="Tsai W.C."/>
            <person name="Van de Peer Y."/>
            <person name="Liu Z.J."/>
        </authorList>
    </citation>
    <scope>NUCLEOTIDE SEQUENCE</scope>
    <source>
        <strain evidence="2">CP</strain>
    </source>
</reference>
<evidence type="ECO:0000313" key="2">
    <source>
        <dbReference type="EMBL" id="KAK1286557.1"/>
    </source>
</evidence>
<protein>
    <submittedName>
        <fullName evidence="2">G-type lectin S-receptor-like serine/threonine-protein kinase SD1-1</fullName>
    </submittedName>
</protein>
<evidence type="ECO:0000313" key="3">
    <source>
        <dbReference type="Proteomes" id="UP001180020"/>
    </source>
</evidence>
<dbReference type="AlphaFoldDB" id="A0AAV9CCW3"/>
<dbReference type="GO" id="GO:0016301">
    <property type="term" value="F:kinase activity"/>
    <property type="evidence" value="ECO:0007669"/>
    <property type="project" value="UniProtKB-KW"/>
</dbReference>
<dbReference type="Pfam" id="PF01453">
    <property type="entry name" value="B_lectin"/>
    <property type="match status" value="1"/>
</dbReference>
<comment type="caution">
    <text evidence="2">The sequence shown here is derived from an EMBL/GenBank/DDBJ whole genome shotgun (WGS) entry which is preliminary data.</text>
</comment>